<dbReference type="SUPFAM" id="SSF82153">
    <property type="entry name" value="FAS1 domain"/>
    <property type="match status" value="6"/>
</dbReference>
<feature type="domain" description="FAS1" evidence="1">
    <location>
        <begin position="15"/>
        <end position="165"/>
    </location>
</feature>
<feature type="domain" description="FAS1" evidence="1">
    <location>
        <begin position="745"/>
        <end position="888"/>
    </location>
</feature>
<dbReference type="PANTHER" id="PTHR10900">
    <property type="entry name" value="PERIOSTIN-RELATED"/>
    <property type="match status" value="1"/>
</dbReference>
<dbReference type="InterPro" id="IPR036378">
    <property type="entry name" value="FAS1_dom_sf"/>
</dbReference>
<proteinExistence type="predicted"/>
<feature type="domain" description="FAS1" evidence="1">
    <location>
        <begin position="1"/>
        <end position="19"/>
    </location>
</feature>
<feature type="domain" description="FAS1" evidence="1">
    <location>
        <begin position="589"/>
        <end position="741"/>
    </location>
</feature>
<dbReference type="PROSITE" id="PS50213">
    <property type="entry name" value="FAS1"/>
    <property type="match status" value="7"/>
</dbReference>
<protein>
    <submittedName>
        <fullName evidence="2">BGH3-like protein</fullName>
    </submittedName>
</protein>
<dbReference type="InterPro" id="IPR050904">
    <property type="entry name" value="Adhesion/Biosynth-related"/>
</dbReference>
<dbReference type="Pfam" id="PF02469">
    <property type="entry name" value="Fasciclin"/>
    <property type="match status" value="5"/>
</dbReference>
<accession>A0ABY7EBU2</accession>
<feature type="domain" description="FAS1" evidence="1">
    <location>
        <begin position="306"/>
        <end position="444"/>
    </location>
</feature>
<gene>
    <name evidence="2" type="ORF">MAR_022013</name>
</gene>
<sequence length="945" mass="105628">MTADIRASNGVVHLIDRFLLPLQSNLTIAQYLKAPDIPGYSFASIEKASIIDTGLRLATNSTDQRFTVFAPNDSFINVMPDYGQDVLFNDTALLKSVFWAHILEGETVFLSRLGELPARPAKAGVIKFHRDGADVYVTNNRVRARVIRANLPVSNGVIHVIDNLLFFVYRNMLQTLQTLDNIVFMAGNIGVLEKELSERLGDPVRKMTLFLPTDDAFAKLPQDKQLQMDGNGTHISRLYRDHMVMYGERDVDSFQDGETFSTADGQILTIRRIHKGGGVRAKITIGDIGCTNGVVHLVNSVLFQRDFTIWDAVQGNSQLREMRDFISLSAELMRTLGDTGSGPLTALLVSDAAVHRLPQDTRLYLQHNANILLEAVHGSIAHGVILSSTQIPQEQEVTTLSGRTITLYNTEHGVYAVGSRIRANVVIEDIWCSNGVLHVTDNLLHVPTRNILNEIQAQPGLSVMGGVLQAYPTIMTALENTDRMWTMFVPGDEAFTDMPTHRALALSDRPWYLAQLLNNTLIPGANSYLEEYGDYTRFTSAIGSPLFVVKEQDRVYANVNNVRGTVTRANIRCTNGLIHVVDTFLGFPFYTVAEVFERTHELKPFYDLISGIDDFYTWSDAPNTNLTLLVPSAAFMASLSDFHRTFIESEPGMDRKIFNCHAIPSVSLSQLYLNQVFHTSRVFLTENRYNITFTLIDVHSSDHKATTSVDIGFTNLRHTFDLVSDGIGCSNGVIYVIDGFLNFPLHDTLYEIKNQPDISLGVDQLLKLVPGSSSVDLSSRNTMFTVFAPTDGSLAPPHLSRKDIEYLNTNLTDDERSAIVQRHIVRGQQIDYDSIIDGSYNKYARDRNISIISRTDGFYLKWEDVEAKIVRPNILATNGIIHVVDRFMLATPIHETTLAPRTTTQRQHVSGARTVHHVTVIVTSYSVTVTGLVLMKLFKCFYIVR</sequence>
<dbReference type="Proteomes" id="UP001164746">
    <property type="component" value="Chromosome 5"/>
</dbReference>
<organism evidence="2 3">
    <name type="scientific">Mya arenaria</name>
    <name type="common">Soft-shell clam</name>
    <dbReference type="NCBI Taxonomy" id="6604"/>
    <lineage>
        <taxon>Eukaryota</taxon>
        <taxon>Metazoa</taxon>
        <taxon>Spiralia</taxon>
        <taxon>Lophotrochozoa</taxon>
        <taxon>Mollusca</taxon>
        <taxon>Bivalvia</taxon>
        <taxon>Autobranchia</taxon>
        <taxon>Heteroconchia</taxon>
        <taxon>Euheterodonta</taxon>
        <taxon>Imparidentia</taxon>
        <taxon>Neoheterodontei</taxon>
        <taxon>Myida</taxon>
        <taxon>Myoidea</taxon>
        <taxon>Myidae</taxon>
        <taxon>Mya</taxon>
    </lineage>
</organism>
<reference evidence="2" key="1">
    <citation type="submission" date="2022-11" db="EMBL/GenBank/DDBJ databases">
        <title>Centuries of genome instability and evolution in soft-shell clam transmissible cancer (bioRxiv).</title>
        <authorList>
            <person name="Hart S.F.M."/>
            <person name="Yonemitsu M.A."/>
            <person name="Giersch R.M."/>
            <person name="Beal B.F."/>
            <person name="Arriagada G."/>
            <person name="Davis B.W."/>
            <person name="Ostrander E.A."/>
            <person name="Goff S.P."/>
            <person name="Metzger M.J."/>
        </authorList>
    </citation>
    <scope>NUCLEOTIDE SEQUENCE</scope>
    <source>
        <strain evidence="2">MELC-2E11</strain>
        <tissue evidence="2">Siphon/mantle</tissue>
    </source>
</reference>
<dbReference type="PANTHER" id="PTHR10900:SF77">
    <property type="entry name" value="FI19380P1"/>
    <property type="match status" value="1"/>
</dbReference>
<evidence type="ECO:0000259" key="1">
    <source>
        <dbReference type="PROSITE" id="PS50213"/>
    </source>
</evidence>
<dbReference type="SMART" id="SM00554">
    <property type="entry name" value="FAS1"/>
    <property type="match status" value="6"/>
</dbReference>
<name>A0ABY7EBU2_MYAAR</name>
<evidence type="ECO:0000313" key="2">
    <source>
        <dbReference type="EMBL" id="WAR06644.1"/>
    </source>
</evidence>
<keyword evidence="3" id="KW-1185">Reference proteome</keyword>
<evidence type="ECO:0000313" key="3">
    <source>
        <dbReference type="Proteomes" id="UP001164746"/>
    </source>
</evidence>
<dbReference type="InterPro" id="IPR000782">
    <property type="entry name" value="FAS1_domain"/>
</dbReference>
<dbReference type="Gene3D" id="2.30.180.10">
    <property type="entry name" value="FAS1 domain"/>
    <property type="match status" value="6"/>
</dbReference>
<feature type="domain" description="FAS1" evidence="1">
    <location>
        <begin position="448"/>
        <end position="585"/>
    </location>
</feature>
<feature type="domain" description="FAS1" evidence="1">
    <location>
        <begin position="169"/>
        <end position="302"/>
    </location>
</feature>
<dbReference type="EMBL" id="CP111016">
    <property type="protein sequence ID" value="WAR06644.1"/>
    <property type="molecule type" value="Genomic_DNA"/>
</dbReference>